<dbReference type="InterPro" id="IPR027417">
    <property type="entry name" value="P-loop_NTPase"/>
</dbReference>
<dbReference type="GO" id="GO:0004386">
    <property type="term" value="F:helicase activity"/>
    <property type="evidence" value="ECO:0007669"/>
    <property type="project" value="InterPro"/>
</dbReference>
<evidence type="ECO:0000313" key="6">
    <source>
        <dbReference type="EMBL" id="NKX90940.1"/>
    </source>
</evidence>
<keyword evidence="7" id="KW-1185">Reference proteome</keyword>
<dbReference type="InterPro" id="IPR049468">
    <property type="entry name" value="Restrct_endonuc-II-like_dom"/>
</dbReference>
<dbReference type="Gene3D" id="3.40.960.10">
    <property type="entry name" value="VSR Endonuclease"/>
    <property type="match status" value="1"/>
</dbReference>
<reference evidence="6 7" key="1">
    <citation type="submission" date="2020-04" db="EMBL/GenBank/DDBJ databases">
        <title>MicrobeNet Type strains.</title>
        <authorList>
            <person name="Nicholson A.C."/>
        </authorList>
    </citation>
    <scope>NUCLEOTIDE SEQUENCE [LARGE SCALE GENOMIC DNA]</scope>
    <source>
        <strain evidence="6 7">DSM 44960</strain>
    </source>
</reference>
<dbReference type="FunFam" id="3.40.960.10:FF:000002">
    <property type="entry name" value="DNA helicase related protein"/>
    <property type="match status" value="1"/>
</dbReference>
<evidence type="ECO:0000259" key="5">
    <source>
        <dbReference type="Pfam" id="PF18741"/>
    </source>
</evidence>
<dbReference type="InterPro" id="IPR041677">
    <property type="entry name" value="DNA2/NAM7_AAA_11"/>
</dbReference>
<name>A0A846WEB9_9NOCA</name>
<organism evidence="6 7">
    <name type="scientific">Nocardia coubleae</name>
    <dbReference type="NCBI Taxonomy" id="356147"/>
    <lineage>
        <taxon>Bacteria</taxon>
        <taxon>Bacillati</taxon>
        <taxon>Actinomycetota</taxon>
        <taxon>Actinomycetes</taxon>
        <taxon>Mycobacteriales</taxon>
        <taxon>Nocardiaceae</taxon>
        <taxon>Nocardia</taxon>
    </lineage>
</organism>
<evidence type="ECO:0000313" key="7">
    <source>
        <dbReference type="Proteomes" id="UP000572007"/>
    </source>
</evidence>
<dbReference type="Pfam" id="PF11784">
    <property type="entry name" value="DUF3320"/>
    <property type="match status" value="1"/>
</dbReference>
<accession>A0A846WEB9</accession>
<feature type="domain" description="Restriction endonuclease type II-like" evidence="5">
    <location>
        <begin position="1898"/>
        <end position="1994"/>
    </location>
</feature>
<evidence type="ECO:0000259" key="2">
    <source>
        <dbReference type="Pfam" id="PF11784"/>
    </source>
</evidence>
<dbReference type="InterPro" id="IPR021754">
    <property type="entry name" value="DUF3320"/>
</dbReference>
<dbReference type="CDD" id="cd18808">
    <property type="entry name" value="SF1_C_Upf1"/>
    <property type="match status" value="1"/>
</dbReference>
<evidence type="ECO:0000256" key="1">
    <source>
        <dbReference type="SAM" id="MobiDB-lite"/>
    </source>
</evidence>
<dbReference type="InterPro" id="IPR025103">
    <property type="entry name" value="DUF4011"/>
</dbReference>
<proteinExistence type="predicted"/>
<dbReference type="Gene3D" id="3.40.50.300">
    <property type="entry name" value="P-loop containing nucleotide triphosphate hydrolases"/>
    <property type="match status" value="3"/>
</dbReference>
<dbReference type="RefSeq" id="WP_084457482.1">
    <property type="nucleotide sequence ID" value="NZ_JAAXOM010000008.1"/>
</dbReference>
<dbReference type="InterPro" id="IPR045055">
    <property type="entry name" value="DNA2/NAM7-like"/>
</dbReference>
<dbReference type="PANTHER" id="PTHR10887">
    <property type="entry name" value="DNA2/NAM7 HELICASE FAMILY"/>
    <property type="match status" value="1"/>
</dbReference>
<dbReference type="Proteomes" id="UP000572007">
    <property type="component" value="Unassembled WGS sequence"/>
</dbReference>
<sequence length="2238" mass="243039">MDVGTSGFTDDGEYRRALTAVLKEWRESLIDLSSRNRLLNYKPTRTSSLELSAPAADTIIAALERGIRFAPLPDADEDEVTDDTVRTGRRQRTLTGSEIITEKTTTKALHSTLKALNRKATQIFNDYGLWTLQLGVGMLDWREDNATSGTDAPLILIPVRIRRDKRGEYLLELNTDDEPRFNPALRIKLGQMHLEWAVAGTHEPTDVPGVLSATQSLVRHKPLWTVSPRMVLGIFASHKEAMYQDLLDNEAQVIASDLFGAVALGPDARIPEDRFSFDPVELDQIDEAFPPEDVPLVLDADASQRQAVAAAVGGNSFVLDGPPGTGKSQTIANIIAALLHSGSSVLFVSEKAAALDVVLNRLRGVGLDSYVLALHSNNTSRKAVAQELGRTLLEAPAAKKLALEALDELRTNRFSLSAYAEAMNAARMPFESSIHDVIGRIGELTEVPEADHLVTAAVQRGSGRPFPLDLLDRRVLTEILDHAAAIAQTHAVVHDPGYPWKGVRQIPEGADVVRRQAAAALDRLRAVVAVFGAMAPETGPIDDDAGLDRLGKLINLLADRPRVPEFWLTASGFDHAVEQPVAEFRGLLHEVQTARTKAHQVGGSQWEELPVSLDPEKPAGERALTALTPAGIEPADLAVPYLKELQAKFQTWTDDLESLVEALTGLAETMGITAPTTVAQARTAGELAGFAVTENAPPAAMLEPGGLARAEAAAVSTVAVALQLFSTQCADVRFAQQRAAAGLGSRWVALPATLSEAAPISEQQLAVLTPTGIVLSGFTAARSAEHRRRFELLSQRLDSVARQAEAVAMQFGIDASVPVCELGRLVELADLAQVANRALPTWFQRGAIQKVQKAVDELSAALSELTAARTVGAEHFTEDLLASPETVAAIERLQKAPPGLGGAFSKQVRADRKLIGAFTPAGKWRKDVHEHLAAALQWHNAHTRYHSIAAGHEELLGRYVAGGRPDVPAAQAALTQGQRVLELAGIGADDDRARKLLSATVADGVATDPDLVERRAEIVAGLQAWEAESARAPLAAVAVELSGQTAGEVARWLRAHVDPFERAEALIETVSAVPADGEGDVANLTLSGAREMVRCAHDAQRATVEFESRQTFDRRLLGPWYRGLDTDCGRLSATVPEPGLGLEAMWELLKKAESSPTATASVEQNRILGRYASIEECGTRALTDALTTAEVIVRGAPDAVADPARLARLCAVLADGTPSRPDLVSKAERISMSLDTWVERTAEHGATTPLQALPFTSAIDWLHAHTEPFRQAIAFTSTVSRVIGTEIKINLAQARRIADIVGKARAAQESLVVESERWRELLGDLFTGVTTDSDSIENAVGWTRSVRRAADVRHYGRGHTSTSTEGLPPVSAAVAEAIRTLAPETTFFDDRAEWTRLRESFAACFDDRHCGQVEQRLGTSLSGAAQTLHELADNADGPGAWRRYAEAAAALATAGLGDVPESVAQEGMPVAELPLILEKAVLTAWVNLHLERDQRLSPTRADERHRLVDRFRDGDRALIRNAPGKIIDQVNKARPTNITMGQAGTIVREAEKKSRHKPVRQVLDECGEVVRLIKPCFMMSPLTVSQFLPPGFRFDVVIFDEASQVLPEDAANSLYRAGSLIVAGDQKQLPPTSFFSVTGEAGDDEWAEGGVDKFESVLDLCKGSGVLRGLPLRWHYRSRHENLIAFSNHDFYDNSMVTFPGVYESGPDIGVQFFKSDGVYDRGGRRDNPGEAALVAERVIHHVQTRPQLTLGVVALSKAQAEAIETAVAAARAGRPDLEAFFNDDRLDGFFVKNLESVQGDERDVIILSIGYGPDSAGKLHANFGPINNDAGWRRLNVAVTRARQRVELVASFYGGDLQDTTKKGIRHLKRYLQFAEAGSQMLTATGAGPSRRLDGPFEQDVAKVLSGWGYDVVPQVGVAGYRIDVAVRHPDHPGVFALGIECDGAMYHSTRAARDRDRLREEVMRNLGWTVYRVWATDWYRDRSGALERLRSAVEAAIARDPHQTRETTAAAPELPPDSATDLIPDAPSTDFQFAVSRLPWTEEYDGYTDQELHNLHTALADKHRKWTVPLQDPDAVDLIGEICRAVVEREGPIELELLVTRVRCAWGLAKAGAVVRRQIATVLTRQVARGVLAREDGAFVIPGIELDLVRTPSIICARQIGLIPAVERKLAITHTLRGSVGVTRDELIREVARVFGWTRQGPDIRRTLNLDVDNMVAAGVILEGSGGCSFMNEQVH</sequence>
<dbReference type="Pfam" id="PF13086">
    <property type="entry name" value="AAA_11"/>
    <property type="match status" value="1"/>
</dbReference>
<dbReference type="FunFam" id="3.40.50.300:FF:002063">
    <property type="entry name" value="DNA helicase related protein"/>
    <property type="match status" value="1"/>
</dbReference>
<feature type="domain" description="DNA2/NAM7 helicase-like C-terminal" evidence="4">
    <location>
        <begin position="1672"/>
        <end position="1851"/>
    </location>
</feature>
<dbReference type="InterPro" id="IPR041679">
    <property type="entry name" value="DNA2/NAM7-like_C"/>
</dbReference>
<protein>
    <submittedName>
        <fullName evidence="6">DUF3320 domain-containing protein</fullName>
    </submittedName>
</protein>
<evidence type="ECO:0000259" key="4">
    <source>
        <dbReference type="Pfam" id="PF13087"/>
    </source>
</evidence>
<dbReference type="SUPFAM" id="SSF52980">
    <property type="entry name" value="Restriction endonuclease-like"/>
    <property type="match status" value="1"/>
</dbReference>
<dbReference type="InterPro" id="IPR011335">
    <property type="entry name" value="Restrct_endonuc-II-like"/>
</dbReference>
<feature type="domain" description="DUF3320" evidence="2">
    <location>
        <begin position="2086"/>
        <end position="2118"/>
    </location>
</feature>
<dbReference type="InterPro" id="IPR047187">
    <property type="entry name" value="SF1_C_Upf1"/>
</dbReference>
<evidence type="ECO:0000259" key="3">
    <source>
        <dbReference type="Pfam" id="PF13086"/>
    </source>
</evidence>
<dbReference type="Pfam" id="PF13087">
    <property type="entry name" value="AAA_12"/>
    <property type="match status" value="1"/>
</dbReference>
<gene>
    <name evidence="6" type="ORF">HGA10_27015</name>
</gene>
<feature type="domain" description="DNA2/NAM7 helicase helicase" evidence="3">
    <location>
        <begin position="301"/>
        <end position="364"/>
    </location>
</feature>
<dbReference type="EMBL" id="JAAXOM010000008">
    <property type="protein sequence ID" value="NKX90940.1"/>
    <property type="molecule type" value="Genomic_DNA"/>
</dbReference>
<dbReference type="PANTHER" id="PTHR10887:SF530">
    <property type="entry name" value="SUPERFAMILY I DNA HELICASES"/>
    <property type="match status" value="1"/>
</dbReference>
<dbReference type="Pfam" id="PF13195">
    <property type="entry name" value="DUF4011"/>
    <property type="match status" value="1"/>
</dbReference>
<comment type="caution">
    <text evidence="6">The sequence shown here is derived from an EMBL/GenBank/DDBJ whole genome shotgun (WGS) entry which is preliminary data.</text>
</comment>
<feature type="region of interest" description="Disordered" evidence="1">
    <location>
        <begin position="2000"/>
        <end position="2019"/>
    </location>
</feature>
<dbReference type="SUPFAM" id="SSF52540">
    <property type="entry name" value="P-loop containing nucleoside triphosphate hydrolases"/>
    <property type="match status" value="2"/>
</dbReference>
<dbReference type="Pfam" id="PF18741">
    <property type="entry name" value="MTES_1575"/>
    <property type="match status" value="1"/>
</dbReference>